<dbReference type="Pfam" id="PF18879">
    <property type="entry name" value="EspA_EspE"/>
    <property type="match status" value="1"/>
</dbReference>
<dbReference type="AlphaFoldDB" id="A0A653ETX9"/>
<feature type="transmembrane region" description="Helical" evidence="2">
    <location>
        <begin position="150"/>
        <end position="171"/>
    </location>
</feature>
<reference evidence="4" key="1">
    <citation type="submission" date="2019-05" db="EMBL/GenBank/DDBJ databases">
        <authorList>
            <person name="Naeem R."/>
            <person name="Antony C."/>
            <person name="Guan Q."/>
        </authorList>
    </citation>
    <scope>NUCLEOTIDE SEQUENCE</scope>
    <source>
        <strain evidence="4">3</strain>
    </source>
</reference>
<dbReference type="InterPro" id="IPR043796">
    <property type="entry name" value="ESX-1_EspA/EspE-like"/>
</dbReference>
<name>A0A653ETX9_MYCKA</name>
<gene>
    <name evidence="4" type="primary">espA_9</name>
    <name evidence="4" type="ORF">BIN_B_02612</name>
</gene>
<proteinExistence type="predicted"/>
<sequence length="421" mass="43484">MHVWPLADWAVLNLGFGGNPADPVEAGHHVETWQEALQEYLAEEARERRWRRGSVVCAGTEVILGIVLASLGQGSPASGDRLVRSGSMFDDAGTQIAALAPDGGWQGSAAHAYVTQNLAQSQHAKLIGDLEHLAGDLVSAQADAVQRVRYVVYTEMAAVAAALAFCIYAETTMGPAGQILSSQVAPAVCGVALAVLVGFLIDLWITTSQNASTAQAATHRLTDMLATLPTPSDPIPGKSHLPCPPADSRSEFEHTLPPAIAGLLDNTGPTPNTPDVSLVFADLPGSPEFSMPTLPSPGFPDFGAPDLPIPQLAALPDVSSALACLGLADLSTVAQLAVRLSQLTELSGAASGLSQLSNVAGQQAQMISSLAQQSAQQQATLADHVKKDDDNDGAAGGTTTAEPAPVDAATGPSEHREGRVL</sequence>
<feature type="transmembrane region" description="Helical" evidence="2">
    <location>
        <begin position="183"/>
        <end position="205"/>
    </location>
</feature>
<evidence type="ECO:0000313" key="4">
    <source>
        <dbReference type="EMBL" id="VTP00793.1"/>
    </source>
</evidence>
<keyword evidence="2" id="KW-0812">Transmembrane</keyword>
<evidence type="ECO:0000256" key="1">
    <source>
        <dbReference type="SAM" id="MobiDB-lite"/>
    </source>
</evidence>
<protein>
    <submittedName>
        <fullName evidence="4">ESX-1 secretion-associated protein EspA</fullName>
    </submittedName>
</protein>
<evidence type="ECO:0000256" key="2">
    <source>
        <dbReference type="SAM" id="Phobius"/>
    </source>
</evidence>
<keyword evidence="2" id="KW-1133">Transmembrane helix</keyword>
<evidence type="ECO:0000259" key="3">
    <source>
        <dbReference type="Pfam" id="PF18879"/>
    </source>
</evidence>
<keyword evidence="2" id="KW-0472">Membrane</keyword>
<accession>A0A653ETX9</accession>
<feature type="region of interest" description="Disordered" evidence="1">
    <location>
        <begin position="378"/>
        <end position="421"/>
    </location>
</feature>
<organism evidence="4">
    <name type="scientific">Mycobacterium kansasii</name>
    <dbReference type="NCBI Taxonomy" id="1768"/>
    <lineage>
        <taxon>Bacteria</taxon>
        <taxon>Bacillati</taxon>
        <taxon>Actinomycetota</taxon>
        <taxon>Actinomycetes</taxon>
        <taxon>Mycobacteriales</taxon>
        <taxon>Mycobacteriaceae</taxon>
        <taxon>Mycobacterium</taxon>
    </lineage>
</organism>
<feature type="domain" description="ESX-1 secretion-associated protein EspA/EspE-like" evidence="3">
    <location>
        <begin position="71"/>
        <end position="152"/>
    </location>
</feature>
<dbReference type="EMBL" id="LR589294">
    <property type="protein sequence ID" value="VTP00793.1"/>
    <property type="molecule type" value="Genomic_DNA"/>
</dbReference>